<organism evidence="9 10">
    <name type="scientific">Phototrophicus methaneseepsis</name>
    <dbReference type="NCBI Taxonomy" id="2710758"/>
    <lineage>
        <taxon>Bacteria</taxon>
        <taxon>Bacillati</taxon>
        <taxon>Chloroflexota</taxon>
        <taxon>Candidatus Thermofontia</taxon>
        <taxon>Phototrophicales</taxon>
        <taxon>Phototrophicaceae</taxon>
        <taxon>Phototrophicus</taxon>
    </lineage>
</organism>
<dbReference type="Gene3D" id="3.40.50.2300">
    <property type="match status" value="1"/>
</dbReference>
<evidence type="ECO:0000256" key="3">
    <source>
        <dbReference type="ARBA" id="ARBA00022553"/>
    </source>
</evidence>
<dbReference type="InterPro" id="IPR011006">
    <property type="entry name" value="CheY-like_superfamily"/>
</dbReference>
<dbReference type="InterPro" id="IPR003661">
    <property type="entry name" value="HisK_dim/P_dom"/>
</dbReference>
<keyword evidence="10" id="KW-1185">Reference proteome</keyword>
<dbReference type="AlphaFoldDB" id="A0A7S8IDV5"/>
<dbReference type="PROSITE" id="PS50109">
    <property type="entry name" value="HIS_KIN"/>
    <property type="match status" value="1"/>
</dbReference>
<keyword evidence="3 6" id="KW-0597">Phosphoprotein</keyword>
<dbReference type="PANTHER" id="PTHR43547">
    <property type="entry name" value="TWO-COMPONENT HISTIDINE KINASE"/>
    <property type="match status" value="1"/>
</dbReference>
<dbReference type="InterPro" id="IPR004358">
    <property type="entry name" value="Sig_transdc_His_kin-like_C"/>
</dbReference>
<dbReference type="PROSITE" id="PS50110">
    <property type="entry name" value="RESPONSE_REGULATORY"/>
    <property type="match status" value="1"/>
</dbReference>
<dbReference type="InterPro" id="IPR036890">
    <property type="entry name" value="HATPase_C_sf"/>
</dbReference>
<keyword evidence="5" id="KW-0902">Two-component regulatory system</keyword>
<evidence type="ECO:0000313" key="10">
    <source>
        <dbReference type="Proteomes" id="UP000594468"/>
    </source>
</evidence>
<dbReference type="EMBL" id="CP062983">
    <property type="protein sequence ID" value="QPC81208.1"/>
    <property type="molecule type" value="Genomic_DNA"/>
</dbReference>
<dbReference type="EC" id="2.7.13.3" evidence="2"/>
<protein>
    <recommendedName>
        <fullName evidence="2">histidine kinase</fullName>
        <ecNumber evidence="2">2.7.13.3</ecNumber>
    </recommendedName>
</protein>
<dbReference type="Gene3D" id="1.10.287.130">
    <property type="match status" value="1"/>
</dbReference>
<evidence type="ECO:0000256" key="4">
    <source>
        <dbReference type="ARBA" id="ARBA00022777"/>
    </source>
</evidence>
<dbReference type="InterPro" id="IPR005467">
    <property type="entry name" value="His_kinase_dom"/>
</dbReference>
<dbReference type="InterPro" id="IPR003594">
    <property type="entry name" value="HATPase_dom"/>
</dbReference>
<evidence type="ECO:0000259" key="8">
    <source>
        <dbReference type="PROSITE" id="PS50110"/>
    </source>
</evidence>
<reference evidence="9 10" key="1">
    <citation type="submission" date="2020-02" db="EMBL/GenBank/DDBJ databases">
        <authorList>
            <person name="Zheng R.K."/>
            <person name="Sun C.M."/>
        </authorList>
    </citation>
    <scope>NUCLEOTIDE SEQUENCE [LARGE SCALE GENOMIC DNA]</scope>
    <source>
        <strain evidence="10">rifampicinis</strain>
    </source>
</reference>
<dbReference type="Pfam" id="PF00512">
    <property type="entry name" value="HisKA"/>
    <property type="match status" value="1"/>
</dbReference>
<accession>A0A7S8IDV5</accession>
<keyword evidence="4" id="KW-0418">Kinase</keyword>
<proteinExistence type="predicted"/>
<comment type="catalytic activity">
    <reaction evidence="1">
        <text>ATP + protein L-histidine = ADP + protein N-phospho-L-histidine.</text>
        <dbReference type="EC" id="2.7.13.3"/>
    </reaction>
</comment>
<feature type="domain" description="Response regulatory" evidence="8">
    <location>
        <begin position="9"/>
        <end position="125"/>
    </location>
</feature>
<dbReference type="RefSeq" id="WP_195169281.1">
    <property type="nucleotide sequence ID" value="NZ_CP062983.1"/>
</dbReference>
<dbReference type="SUPFAM" id="SSF55874">
    <property type="entry name" value="ATPase domain of HSP90 chaperone/DNA topoisomerase II/histidine kinase"/>
    <property type="match status" value="1"/>
</dbReference>
<gene>
    <name evidence="9" type="ORF">G4Y79_16020</name>
</gene>
<evidence type="ECO:0000256" key="5">
    <source>
        <dbReference type="ARBA" id="ARBA00023012"/>
    </source>
</evidence>
<evidence type="ECO:0000256" key="6">
    <source>
        <dbReference type="PROSITE-ProRule" id="PRU00169"/>
    </source>
</evidence>
<evidence type="ECO:0000256" key="1">
    <source>
        <dbReference type="ARBA" id="ARBA00000085"/>
    </source>
</evidence>
<name>A0A7S8IDV5_9CHLR</name>
<dbReference type="PRINTS" id="PR00344">
    <property type="entry name" value="BCTRLSENSOR"/>
</dbReference>
<dbReference type="Gene3D" id="3.30.450.40">
    <property type="match status" value="1"/>
</dbReference>
<feature type="modified residue" description="4-aspartylphosphate" evidence="6">
    <location>
        <position position="58"/>
    </location>
</feature>
<dbReference type="InterPro" id="IPR001789">
    <property type="entry name" value="Sig_transdc_resp-reg_receiver"/>
</dbReference>
<dbReference type="SUPFAM" id="SSF47384">
    <property type="entry name" value="Homodimeric domain of signal transducing histidine kinase"/>
    <property type="match status" value="1"/>
</dbReference>
<dbReference type="KEGG" id="pmet:G4Y79_16020"/>
<dbReference type="InterPro" id="IPR029016">
    <property type="entry name" value="GAF-like_dom_sf"/>
</dbReference>
<dbReference type="PANTHER" id="PTHR43547:SF2">
    <property type="entry name" value="HYBRID SIGNAL TRANSDUCTION HISTIDINE KINASE C"/>
    <property type="match status" value="1"/>
</dbReference>
<dbReference type="InterPro" id="IPR036097">
    <property type="entry name" value="HisK_dim/P_sf"/>
</dbReference>
<feature type="domain" description="Histidine kinase" evidence="7">
    <location>
        <begin position="330"/>
        <end position="540"/>
    </location>
</feature>
<dbReference type="Pfam" id="PF02518">
    <property type="entry name" value="HATPase_c"/>
    <property type="match status" value="1"/>
</dbReference>
<dbReference type="SMART" id="SM00387">
    <property type="entry name" value="HATPase_c"/>
    <property type="match status" value="1"/>
</dbReference>
<dbReference type="Gene3D" id="3.30.565.10">
    <property type="entry name" value="Histidine kinase-like ATPase, C-terminal domain"/>
    <property type="match status" value="1"/>
</dbReference>
<dbReference type="CDD" id="cd00082">
    <property type="entry name" value="HisKA"/>
    <property type="match status" value="1"/>
</dbReference>
<dbReference type="SUPFAM" id="SSF55781">
    <property type="entry name" value="GAF domain-like"/>
    <property type="match status" value="1"/>
</dbReference>
<dbReference type="GO" id="GO:0000155">
    <property type="term" value="F:phosphorelay sensor kinase activity"/>
    <property type="evidence" value="ECO:0007669"/>
    <property type="project" value="InterPro"/>
</dbReference>
<evidence type="ECO:0000313" key="9">
    <source>
        <dbReference type="EMBL" id="QPC81208.1"/>
    </source>
</evidence>
<keyword evidence="4" id="KW-0808">Transferase</keyword>
<dbReference type="SUPFAM" id="SSF52172">
    <property type="entry name" value="CheY-like"/>
    <property type="match status" value="1"/>
</dbReference>
<evidence type="ECO:0000259" key="7">
    <source>
        <dbReference type="PROSITE" id="PS50109"/>
    </source>
</evidence>
<evidence type="ECO:0000256" key="2">
    <source>
        <dbReference type="ARBA" id="ARBA00012438"/>
    </source>
</evidence>
<dbReference type="SMART" id="SM00388">
    <property type="entry name" value="HisKA"/>
    <property type="match status" value="1"/>
</dbReference>
<dbReference type="Pfam" id="PF00072">
    <property type="entry name" value="Response_reg"/>
    <property type="match status" value="1"/>
</dbReference>
<dbReference type="SMART" id="SM00448">
    <property type="entry name" value="REC"/>
    <property type="match status" value="1"/>
</dbReference>
<dbReference type="Proteomes" id="UP000594468">
    <property type="component" value="Chromosome"/>
</dbReference>
<sequence>MTEQAKEVLVLVIDDQKTAADLMTRMLASYGYKAVCAYNGPDGIEQAKRLAPDLILLDVMMPVMDGFEVLQILRQNETTSNIPTIMVTAKDQPTDVAQGLQLGADDYIPKPIEPRELIARAKSKIESHQLRRDLQSRTTDLEALLRVSEELNNNLQIEDLVSLLLYLVIDLMPCEFAAIYRTDERGEVTNYRASYDNGELVDQYVPAPQELIRFFLENNEAFVWNNDEHILIDADYRFGTAVPLKIAGELYGFIMLLGNAQLEVTRLRLFEGIGRQATLSLRNAELYELKANLAEDLEIKVQQRTKELEDAQQLLIRSEKLASIGRLAAGIAHEINNPLTPILLIMEDMLEDVNSGIAVSPTDIEETLKSAKRISRIVERLLQFTRQSGSEKPSMEVVNIYDALQNVLTLSRKYLEHENINVQVDVDASIYVHGNRDQLEQVFLNLILNAKAAMPGGGRLSVLSKVNNQNIAIIFEDTGSGIPENLIDNIFEPFVTTKEDGTGLGLFISYGVIENHNGQIDVKSKLGKGTTMTVRLPRIEEQLEESGLEEEEL</sequence>